<feature type="chain" id="PRO_5041998013" description="Rds1 protein" evidence="1">
    <location>
        <begin position="23"/>
        <end position="458"/>
    </location>
</feature>
<organism evidence="2 3">
    <name type="scientific">Emydomyces testavorans</name>
    <dbReference type="NCBI Taxonomy" id="2070801"/>
    <lineage>
        <taxon>Eukaryota</taxon>
        <taxon>Fungi</taxon>
        <taxon>Dikarya</taxon>
        <taxon>Ascomycota</taxon>
        <taxon>Pezizomycotina</taxon>
        <taxon>Eurotiomycetes</taxon>
        <taxon>Eurotiomycetidae</taxon>
        <taxon>Onygenales</taxon>
        <taxon>Nannizziopsiaceae</taxon>
        <taxon>Emydomyces</taxon>
    </lineage>
</organism>
<name>A0AAF0DJU7_9EURO</name>
<dbReference type="PANTHER" id="PTHR38705:SF1">
    <property type="entry name" value="PROTEIN RDS1"/>
    <property type="match status" value="1"/>
</dbReference>
<keyword evidence="1" id="KW-0732">Signal</keyword>
<evidence type="ECO:0000313" key="2">
    <source>
        <dbReference type="EMBL" id="WEW59614.1"/>
    </source>
</evidence>
<sequence>MVYISLLLILAGPLLLPAVVNGKPADISFASGIVVPATPSVVSGISLPHATGAFTGVATATGALTGSVRGTAITPIPPPPRETSYPSDGMLHDTQPAPFLPGGGLGTNGTIPVYNVQSDYDYQSVLDLFETGLAQFSTQDFIQAGLTATDRDLVQFMRLEVLGHVTLLTNILGRTAPTRCSYRFPFTTLLEFVDFTQKVSKVIESAAYGFVPHLDARATAQLLLQAISITGRQQLLLRQFEGLLPAPVWFEIGIPQSWAWTLLAPYINFCPGNNPRLVWQNFPALNIINQPNPFLSNVSVSTNATTNTTLSPGIGAANMSAISPDAICLNSTCAPAIASNRTTPLSQSGQVVRLSWEQPGMLVGPNNSYVTTSTAGQPAFVAWVTQLNITYSPLMGMNGTNASTAETTQPALDTFAGDPAVNGTIFVAVTDENLFVTPFNLSLLNPHIVAGPAVYQAG</sequence>
<proteinExistence type="predicted"/>
<dbReference type="PANTHER" id="PTHR38705">
    <property type="entry name" value="PROTEIN RDS1"/>
    <property type="match status" value="1"/>
</dbReference>
<protein>
    <recommendedName>
        <fullName evidence="4">Rds1 protein</fullName>
    </recommendedName>
</protein>
<reference evidence="2" key="1">
    <citation type="submission" date="2023-03" db="EMBL/GenBank/DDBJ databases">
        <title>Emydomyces testavorans Genome Sequence.</title>
        <authorList>
            <person name="Hoyer L."/>
        </authorList>
    </citation>
    <scope>NUCLEOTIDE SEQUENCE</scope>
    <source>
        <strain evidence="2">16-2883</strain>
    </source>
</reference>
<evidence type="ECO:0008006" key="4">
    <source>
        <dbReference type="Google" id="ProtNLM"/>
    </source>
</evidence>
<dbReference type="EMBL" id="CP120629">
    <property type="protein sequence ID" value="WEW59614.1"/>
    <property type="molecule type" value="Genomic_DNA"/>
</dbReference>
<dbReference type="Proteomes" id="UP001219355">
    <property type="component" value="Chromosome 3"/>
</dbReference>
<feature type="signal peptide" evidence="1">
    <location>
        <begin position="1"/>
        <end position="22"/>
    </location>
</feature>
<dbReference type="InterPro" id="IPR039254">
    <property type="entry name" value="Rds1"/>
</dbReference>
<dbReference type="AlphaFoldDB" id="A0AAF0DJU7"/>
<accession>A0AAF0DJU7</accession>
<evidence type="ECO:0000313" key="3">
    <source>
        <dbReference type="Proteomes" id="UP001219355"/>
    </source>
</evidence>
<evidence type="ECO:0000256" key="1">
    <source>
        <dbReference type="SAM" id="SignalP"/>
    </source>
</evidence>
<gene>
    <name evidence="2" type="primary">rds1_1</name>
    <name evidence="2" type="ORF">PRK78_005091</name>
</gene>
<keyword evidence="3" id="KW-1185">Reference proteome</keyword>
<dbReference type="Pfam" id="PF13668">
    <property type="entry name" value="Ferritin_2"/>
    <property type="match status" value="1"/>
</dbReference>